<evidence type="ECO:0000256" key="10">
    <source>
        <dbReference type="ARBA" id="ARBA00038934"/>
    </source>
</evidence>
<evidence type="ECO:0000256" key="13">
    <source>
        <dbReference type="ARBA" id="ARBA00057883"/>
    </source>
</evidence>
<sequence>MSSEAFVTLATNDGYALGALVLAESLRQVGTQANLVVLISNHLSDLIKETLESCFDEVIIVDELNSNDEKHLALLRRPELGITYTKINCWLLEQYTKCVFLDSDCVVLRNIDDLFQREELSAAPDAGWPDCFNSGVFVYKPSKETFTKLMTFASEQDASFDGGDQGLLNHYFSNWRTEDISRHLPFTYNVTANAFYSYLPAVTRFRHDIHVIHFAGAMKPWQLSYNPQNEQLSGNLTGQSDIQRDFLLSWWRVMYQRVWPKLSKFDSLSNTNNQSFGDKQGFGNQHFGSLNYGNLITHQGMESGSAAHRRAWEAGHIDYFGRDSFSNIQQQLERNISHLPQQYHPSQQRQITPEKTTTTTPAPPSILKNSSKETTPSPPPTIPINQTKSSLKEPIQQSTHQTKSSVKEPTHQPAHPVKSSVKEPTHQPAHPAKSSVKEPTHQPTHQTKSSVNELAHPIKSSVKEPTHQTKSAVNESTQQKTNVTQSSPKELPLQSTTNLPTSSVKASTTTVQQVPNVTKSSVKEATHSTFTKVSAKETTLSAPAPALIPKTTTLLGNTQPLIDSHTHESNWTVKSTIVTAYTQGSGVTAGPTVVSKVVSETLASSDSDVPIITSITQKPDPGTPIRHVTSSTTPTATTSNGNRIKH</sequence>
<keyword evidence="3" id="KW-0963">Cytoplasm</keyword>
<dbReference type="EMBL" id="CAJNON010000323">
    <property type="protein sequence ID" value="CAF1195769.1"/>
    <property type="molecule type" value="Genomic_DNA"/>
</dbReference>
<dbReference type="Proteomes" id="UP000663891">
    <property type="component" value="Unassembled WGS sequence"/>
</dbReference>
<dbReference type="InterPro" id="IPR029044">
    <property type="entry name" value="Nucleotide-diphossugar_trans"/>
</dbReference>
<evidence type="ECO:0000313" key="17">
    <source>
        <dbReference type="Proteomes" id="UP000663891"/>
    </source>
</evidence>
<comment type="subcellular location">
    <subcellularLocation>
        <location evidence="2">Cytoplasm</location>
    </subcellularLocation>
</comment>
<evidence type="ECO:0000256" key="11">
    <source>
        <dbReference type="ARBA" id="ARBA00050886"/>
    </source>
</evidence>
<dbReference type="Proteomes" id="UP000663881">
    <property type="component" value="Unassembled WGS sequence"/>
</dbReference>
<evidence type="ECO:0000313" key="15">
    <source>
        <dbReference type="EMBL" id="CAF1195769.1"/>
    </source>
</evidence>
<dbReference type="Gene3D" id="3.90.550.10">
    <property type="entry name" value="Spore Coat Polysaccharide Biosynthesis Protein SpsA, Chain A"/>
    <property type="match status" value="1"/>
</dbReference>
<evidence type="ECO:0000256" key="4">
    <source>
        <dbReference type="ARBA" id="ARBA00022679"/>
    </source>
</evidence>
<evidence type="ECO:0000256" key="5">
    <source>
        <dbReference type="ARBA" id="ARBA00022723"/>
    </source>
</evidence>
<evidence type="ECO:0000256" key="2">
    <source>
        <dbReference type="ARBA" id="ARBA00004496"/>
    </source>
</evidence>
<dbReference type="InterPro" id="IPR050587">
    <property type="entry name" value="GNT1/Glycosyltrans_8"/>
</dbReference>
<reference evidence="15" key="1">
    <citation type="submission" date="2021-02" db="EMBL/GenBank/DDBJ databases">
        <authorList>
            <person name="Nowell W R."/>
        </authorList>
    </citation>
    <scope>NUCLEOTIDE SEQUENCE</scope>
</reference>
<evidence type="ECO:0000256" key="14">
    <source>
        <dbReference type="SAM" id="MobiDB-lite"/>
    </source>
</evidence>
<dbReference type="SUPFAM" id="SSF53448">
    <property type="entry name" value="Nucleotide-diphospho-sugar transferases"/>
    <property type="match status" value="1"/>
</dbReference>
<feature type="compositionally biased region" description="Low complexity" evidence="14">
    <location>
        <begin position="629"/>
        <end position="639"/>
    </location>
</feature>
<evidence type="ECO:0000256" key="8">
    <source>
        <dbReference type="ARBA" id="ARBA00023211"/>
    </source>
</evidence>
<dbReference type="GO" id="GO:0005978">
    <property type="term" value="P:glycogen biosynthetic process"/>
    <property type="evidence" value="ECO:0007669"/>
    <property type="project" value="UniProtKB-KW"/>
</dbReference>
<comment type="cofactor">
    <cofactor evidence="1">
        <name>Mn(2+)</name>
        <dbReference type="ChEBI" id="CHEBI:29035"/>
    </cofactor>
</comment>
<evidence type="ECO:0000256" key="1">
    <source>
        <dbReference type="ARBA" id="ARBA00001936"/>
    </source>
</evidence>
<dbReference type="GO" id="GO:0046872">
    <property type="term" value="F:metal ion binding"/>
    <property type="evidence" value="ECO:0007669"/>
    <property type="project" value="UniProtKB-KW"/>
</dbReference>
<feature type="region of interest" description="Disordered" evidence="14">
    <location>
        <begin position="616"/>
        <end position="646"/>
    </location>
</feature>
<keyword evidence="8" id="KW-0464">Manganese</keyword>
<dbReference type="PANTHER" id="PTHR11183">
    <property type="entry name" value="GLYCOGENIN SUBFAMILY MEMBER"/>
    <property type="match status" value="1"/>
</dbReference>
<evidence type="ECO:0000256" key="7">
    <source>
        <dbReference type="ARBA" id="ARBA00023180"/>
    </source>
</evidence>
<evidence type="ECO:0000256" key="12">
    <source>
        <dbReference type="ARBA" id="ARBA00052293"/>
    </source>
</evidence>
<evidence type="ECO:0000256" key="3">
    <source>
        <dbReference type="ARBA" id="ARBA00022490"/>
    </source>
</evidence>
<gene>
    <name evidence="16" type="ORF">OKA104_LOCUS25510</name>
    <name evidence="15" type="ORF">VCS650_LOCUS25326</name>
</gene>
<dbReference type="GO" id="GO:0005737">
    <property type="term" value="C:cytoplasm"/>
    <property type="evidence" value="ECO:0007669"/>
    <property type="project" value="UniProtKB-SubCell"/>
</dbReference>
<dbReference type="FunFam" id="3.90.550.10:FF:000092">
    <property type="entry name" value="Glycogenin 2"/>
    <property type="match status" value="1"/>
</dbReference>
<keyword evidence="7" id="KW-0325">Glycoprotein</keyword>
<comment type="catalytic activity">
    <reaction evidence="11">
        <text>[1,4-alpha-D-glucosyl](n)-L-tyrosyl-[glycogenin] + UDP-alpha-D-glucose = [1,4-alpha-D-glucosyl](n+1)-L-tyrosyl-[glycogenin] + UDP + H(+)</text>
        <dbReference type="Rhea" id="RHEA:56560"/>
        <dbReference type="Rhea" id="RHEA-COMP:14606"/>
        <dbReference type="Rhea" id="RHEA-COMP:14607"/>
        <dbReference type="ChEBI" id="CHEBI:15378"/>
        <dbReference type="ChEBI" id="CHEBI:58223"/>
        <dbReference type="ChEBI" id="CHEBI:58885"/>
        <dbReference type="ChEBI" id="CHEBI:140574"/>
        <dbReference type="EC" id="2.4.1.186"/>
    </reaction>
</comment>
<name>A0A814W008_9BILA</name>
<comment type="similarity">
    <text evidence="9">Belongs to the glycosyltransferase 8 family. Glycogenin subfamily.</text>
</comment>
<evidence type="ECO:0000256" key="6">
    <source>
        <dbReference type="ARBA" id="ARBA00023056"/>
    </source>
</evidence>
<dbReference type="OrthoDB" id="2014201at2759"/>
<feature type="compositionally biased region" description="Polar residues" evidence="14">
    <location>
        <begin position="441"/>
        <end position="452"/>
    </location>
</feature>
<keyword evidence="5" id="KW-0479">Metal-binding</keyword>
<keyword evidence="4" id="KW-0808">Transferase</keyword>
<dbReference type="InterPro" id="IPR002495">
    <property type="entry name" value="Glyco_trans_8"/>
</dbReference>
<dbReference type="AlphaFoldDB" id="A0A814W008"/>
<comment type="function">
    <text evidence="13">Self-glucosylating initiator of glycogen synthesis. It catalyzes the formation of a short alpha (1,4)-glucosyl chain covalently attached via a glucose 1-O-tyrosyl linkage to internal tyrosine residues and these chains act as primers for the elongation reaction catalyzed by glycogen synthase.</text>
</comment>
<feature type="compositionally biased region" description="Polar residues" evidence="14">
    <location>
        <begin position="468"/>
        <end position="520"/>
    </location>
</feature>
<dbReference type="EMBL" id="CAJOAY010002145">
    <property type="protein sequence ID" value="CAF3925410.1"/>
    <property type="molecule type" value="Genomic_DNA"/>
</dbReference>
<dbReference type="EC" id="2.4.1.186" evidence="10"/>
<dbReference type="Pfam" id="PF01501">
    <property type="entry name" value="Glyco_transf_8"/>
    <property type="match status" value="1"/>
</dbReference>
<evidence type="ECO:0000256" key="9">
    <source>
        <dbReference type="ARBA" id="ARBA00038162"/>
    </source>
</evidence>
<feature type="region of interest" description="Disordered" evidence="14">
    <location>
        <begin position="343"/>
        <end position="534"/>
    </location>
</feature>
<dbReference type="CDD" id="cd02537">
    <property type="entry name" value="GT8_Glycogenin"/>
    <property type="match status" value="1"/>
</dbReference>
<feature type="compositionally biased region" description="Polar residues" evidence="14">
    <location>
        <begin position="385"/>
        <end position="404"/>
    </location>
</feature>
<comment type="catalytic activity">
    <reaction evidence="12">
        <text>L-tyrosyl-[glycogenin] + UDP-alpha-D-glucose = alpha-D-glucosyl-L-tyrosyl-[glycogenin] + UDP + H(+)</text>
        <dbReference type="Rhea" id="RHEA:23360"/>
        <dbReference type="Rhea" id="RHEA-COMP:14604"/>
        <dbReference type="Rhea" id="RHEA-COMP:14605"/>
        <dbReference type="ChEBI" id="CHEBI:15378"/>
        <dbReference type="ChEBI" id="CHEBI:46858"/>
        <dbReference type="ChEBI" id="CHEBI:58223"/>
        <dbReference type="ChEBI" id="CHEBI:58885"/>
        <dbReference type="ChEBI" id="CHEBI:140573"/>
        <dbReference type="EC" id="2.4.1.186"/>
    </reaction>
</comment>
<proteinExistence type="inferred from homology"/>
<keyword evidence="6" id="KW-0320">Glycogen biosynthesis</keyword>
<comment type="caution">
    <text evidence="15">The sequence shown here is derived from an EMBL/GenBank/DDBJ whole genome shotgun (WGS) entry which is preliminary data.</text>
</comment>
<organism evidence="15 17">
    <name type="scientific">Adineta steineri</name>
    <dbReference type="NCBI Taxonomy" id="433720"/>
    <lineage>
        <taxon>Eukaryota</taxon>
        <taxon>Metazoa</taxon>
        <taxon>Spiralia</taxon>
        <taxon>Gnathifera</taxon>
        <taxon>Rotifera</taxon>
        <taxon>Eurotatoria</taxon>
        <taxon>Bdelloidea</taxon>
        <taxon>Adinetida</taxon>
        <taxon>Adinetidae</taxon>
        <taxon>Adineta</taxon>
    </lineage>
</organism>
<accession>A0A814W008</accession>
<evidence type="ECO:0000313" key="16">
    <source>
        <dbReference type="EMBL" id="CAF3925410.1"/>
    </source>
</evidence>
<protein>
    <recommendedName>
        <fullName evidence="10">glycogenin glucosyltransferase</fullName>
        <ecNumber evidence="10">2.4.1.186</ecNumber>
    </recommendedName>
</protein>
<dbReference type="GO" id="GO:0008466">
    <property type="term" value="F:glycogenin glucosyltransferase activity"/>
    <property type="evidence" value="ECO:0007669"/>
    <property type="project" value="UniProtKB-EC"/>
</dbReference>